<comment type="caution">
    <text evidence="1">The sequence shown here is derived from an EMBL/GenBank/DDBJ whole genome shotgun (WGS) entry which is preliminary data.</text>
</comment>
<keyword evidence="2" id="KW-1185">Reference proteome</keyword>
<sequence>MILYDNSILKLDYDPATDILEVAYPDLHDFLLVEIKYSIDQLIENVNNYDVKRLLLDSSRTVIAVNGERSREITSYLAASLCKTRLQKLARLQSPDSTVEVTAQSNIKHIETHLHLPFVLRNFTSRKEACGWLTTN</sequence>
<dbReference type="RefSeq" id="WP_219876244.1">
    <property type="nucleotide sequence ID" value="NZ_JAHYXK010000003.1"/>
</dbReference>
<evidence type="ECO:0000313" key="2">
    <source>
        <dbReference type="Proteomes" id="UP000813018"/>
    </source>
</evidence>
<dbReference type="Proteomes" id="UP000813018">
    <property type="component" value="Unassembled WGS sequence"/>
</dbReference>
<name>A0ABS7CR99_9BACT</name>
<dbReference type="EMBL" id="JAHYXK010000003">
    <property type="protein sequence ID" value="MBW7466355.1"/>
    <property type="molecule type" value="Genomic_DNA"/>
</dbReference>
<gene>
    <name evidence="1" type="ORF">K0O23_04685</name>
</gene>
<evidence type="ECO:0000313" key="1">
    <source>
        <dbReference type="EMBL" id="MBW7466355.1"/>
    </source>
</evidence>
<protein>
    <recommendedName>
        <fullName evidence="3">SpoIIAA-like</fullName>
    </recommendedName>
</protein>
<proteinExistence type="predicted"/>
<reference evidence="1 2" key="1">
    <citation type="journal article" date="2016" name="Int. J. Syst. Evol. Microbiol.">
        <title>Pontibacter aydingkolensis sp. nov., isolated from soil of a salt lake.</title>
        <authorList>
            <person name="Osman G."/>
            <person name="Zhang T."/>
            <person name="Lou K."/>
            <person name="Gao Y."/>
            <person name="Chang W."/>
            <person name="Lin Q."/>
            <person name="Yang H.M."/>
            <person name="Huo X.D."/>
            <person name="Wang N."/>
        </authorList>
    </citation>
    <scope>NUCLEOTIDE SEQUENCE [LARGE SCALE GENOMIC DNA]</scope>
    <source>
        <strain evidence="1 2">KACC 19255</strain>
    </source>
</reference>
<evidence type="ECO:0008006" key="3">
    <source>
        <dbReference type="Google" id="ProtNLM"/>
    </source>
</evidence>
<accession>A0ABS7CR99</accession>
<organism evidence="1 2">
    <name type="scientific">Pontibacter aydingkolensis</name>
    <dbReference type="NCBI Taxonomy" id="1911536"/>
    <lineage>
        <taxon>Bacteria</taxon>
        <taxon>Pseudomonadati</taxon>
        <taxon>Bacteroidota</taxon>
        <taxon>Cytophagia</taxon>
        <taxon>Cytophagales</taxon>
        <taxon>Hymenobacteraceae</taxon>
        <taxon>Pontibacter</taxon>
    </lineage>
</organism>